<keyword evidence="6" id="KW-0843">Virulence</keyword>
<evidence type="ECO:0000256" key="2">
    <source>
        <dbReference type="ARBA" id="ARBA00004613"/>
    </source>
</evidence>
<evidence type="ECO:0000256" key="7">
    <source>
        <dbReference type="ARBA" id="ARBA00023136"/>
    </source>
</evidence>
<evidence type="ECO:0000256" key="5">
    <source>
        <dbReference type="ARBA" id="ARBA00022737"/>
    </source>
</evidence>
<dbReference type="Proteomes" id="UP001597206">
    <property type="component" value="Unassembled WGS sequence"/>
</dbReference>
<dbReference type="PANTHER" id="PTHR38340:SF1">
    <property type="entry name" value="S-LAYER PROTEIN"/>
    <property type="match status" value="1"/>
</dbReference>
<dbReference type="InterPro" id="IPR003995">
    <property type="entry name" value="RTX_toxin_determinant-A"/>
</dbReference>
<evidence type="ECO:0000256" key="3">
    <source>
        <dbReference type="ARBA" id="ARBA00022525"/>
    </source>
</evidence>
<sequence length="686" mass="69085">MSNIKGTLSADTLNGTLDDDVINGLSGNDTINGSDGNDILDGGKGADSLSGGDGNDTYIIDSLADIINEISLTDIDTVKTSLNNYTLGVNLENLILTGSAVIGNGNALNNHLIGTTGTNILDGGLGTDILEGGKGNDTYILDDDISDVIIEAFNSGIDTVKTTFSYSLNLVENVENIILQGTGNINARGNALNNVITGNSGDNELSGGVGNDTLSGGDGADILDGGLGADTMTGGNGNDTYTIDDVKDRVTEASSTGGIDTVKVAIIDSSATTYYLGKNVENAILIDNNDIYNLIGNSGNNVLTGNSRSLGNFIDGGAGNDTIIGGNGNNSYLYGGSGDDTIVGGTNNDTIEGAAGNDTLDGGAGKNMVSYAYSTSAVTVNLSVVGEQNTIGAGKDVLTNFDNILGSQFSDKLTGDADDNSIRGYFGNDSIFGGDGKDTLRGEAGNDQLFGELGDDTLNGGLGNDIINGGDGNDTASYSESTKAVKVDLALTTSQNTVGAGIDTFVSIENLIGSSFADTLLGNNADNSLDGLGGNDTLNGLGGNDILFGGAGIDVLNGGAGADSLNGGAGKDVLTGGLDSDNFIFSSVADVGNAATADEITDFTQTQSDLIDLSLIDANSLTTGVNDAFTFVGTAAFSGGGAGGAGQLRFDLDTHSIYGDVNGDGISDFQISLIGVNSLTASDFIL</sequence>
<accession>A0ABW3P7E9</accession>
<evidence type="ECO:0000313" key="8">
    <source>
        <dbReference type="EMBL" id="MFD1122059.1"/>
    </source>
</evidence>
<dbReference type="PRINTS" id="PR00313">
    <property type="entry name" value="CABNDNGRPT"/>
</dbReference>
<keyword evidence="5" id="KW-0677">Repeat</keyword>
<evidence type="ECO:0000256" key="4">
    <source>
        <dbReference type="ARBA" id="ARBA00022656"/>
    </source>
</evidence>
<dbReference type="PROSITE" id="PS00330">
    <property type="entry name" value="HEMOLYSIN_CALCIUM"/>
    <property type="match status" value="8"/>
</dbReference>
<dbReference type="Gene3D" id="2.150.10.10">
    <property type="entry name" value="Serralysin-like metalloprotease, C-terminal"/>
    <property type="match status" value="6"/>
</dbReference>
<dbReference type="RefSeq" id="WP_379031881.1">
    <property type="nucleotide sequence ID" value="NZ_JBHTLN010000001.1"/>
</dbReference>
<dbReference type="Pfam" id="PF00353">
    <property type="entry name" value="HemolysinCabind"/>
    <property type="match status" value="9"/>
</dbReference>
<evidence type="ECO:0008006" key="10">
    <source>
        <dbReference type="Google" id="ProtNLM"/>
    </source>
</evidence>
<keyword evidence="9" id="KW-1185">Reference proteome</keyword>
<gene>
    <name evidence="8" type="ORF">ACFQ2T_06060</name>
</gene>
<dbReference type="PRINTS" id="PR01488">
    <property type="entry name" value="RTXTOXINA"/>
</dbReference>
<comment type="caution">
    <text evidence="8">The sequence shown here is derived from an EMBL/GenBank/DDBJ whole genome shotgun (WGS) entry which is preliminary data.</text>
</comment>
<keyword evidence="4" id="KW-0800">Toxin</keyword>
<dbReference type="InterPro" id="IPR011049">
    <property type="entry name" value="Serralysin-like_metalloprot_C"/>
</dbReference>
<proteinExistence type="predicted"/>
<evidence type="ECO:0000256" key="6">
    <source>
        <dbReference type="ARBA" id="ARBA00023026"/>
    </source>
</evidence>
<name>A0ABW3P7E9_9PROT</name>
<reference evidence="9" key="1">
    <citation type="journal article" date="2019" name="Int. J. Syst. Evol. Microbiol.">
        <title>The Global Catalogue of Microorganisms (GCM) 10K type strain sequencing project: providing services to taxonomists for standard genome sequencing and annotation.</title>
        <authorList>
            <consortium name="The Broad Institute Genomics Platform"/>
            <consortium name="The Broad Institute Genome Sequencing Center for Infectious Disease"/>
            <person name="Wu L."/>
            <person name="Ma J."/>
        </authorList>
    </citation>
    <scope>NUCLEOTIDE SEQUENCE [LARGE SCALE GENOMIC DNA]</scope>
    <source>
        <strain evidence="9">CCUG 58411</strain>
    </source>
</reference>
<dbReference type="EMBL" id="JBHTLN010000001">
    <property type="protein sequence ID" value="MFD1122059.1"/>
    <property type="molecule type" value="Genomic_DNA"/>
</dbReference>
<organism evidence="8 9">
    <name type="scientific">Methylophilus flavus</name>
    <dbReference type="NCBI Taxonomy" id="640084"/>
    <lineage>
        <taxon>Bacteria</taxon>
        <taxon>Pseudomonadati</taxon>
        <taxon>Pseudomonadota</taxon>
        <taxon>Betaproteobacteria</taxon>
        <taxon>Nitrosomonadales</taxon>
        <taxon>Methylophilaceae</taxon>
        <taxon>Methylophilus</taxon>
    </lineage>
</organism>
<evidence type="ECO:0000256" key="1">
    <source>
        <dbReference type="ARBA" id="ARBA00004370"/>
    </source>
</evidence>
<dbReference type="InterPro" id="IPR001343">
    <property type="entry name" value="Hemolysn_Ca-bd"/>
</dbReference>
<protein>
    <recommendedName>
        <fullName evidence="10">Calcium-binding protein</fullName>
    </recommendedName>
</protein>
<dbReference type="InterPro" id="IPR018511">
    <property type="entry name" value="Hemolysin-typ_Ca-bd_CS"/>
</dbReference>
<evidence type="ECO:0000313" key="9">
    <source>
        <dbReference type="Proteomes" id="UP001597206"/>
    </source>
</evidence>
<comment type="subcellular location">
    <subcellularLocation>
        <location evidence="1">Membrane</location>
    </subcellularLocation>
    <subcellularLocation>
        <location evidence="2">Secreted</location>
    </subcellularLocation>
</comment>
<keyword evidence="7" id="KW-0472">Membrane</keyword>
<dbReference type="SUPFAM" id="SSF51120">
    <property type="entry name" value="beta-Roll"/>
    <property type="match status" value="5"/>
</dbReference>
<keyword evidence="3" id="KW-0964">Secreted</keyword>
<dbReference type="InterPro" id="IPR050557">
    <property type="entry name" value="RTX_toxin/Mannuronan_C5-epim"/>
</dbReference>
<dbReference type="PANTHER" id="PTHR38340">
    <property type="entry name" value="S-LAYER PROTEIN"/>
    <property type="match status" value="1"/>
</dbReference>